<evidence type="ECO:0000256" key="5">
    <source>
        <dbReference type="SAM" id="MobiDB-lite"/>
    </source>
</evidence>
<accession>A0ABY7GV33</accession>
<dbReference type="SUPFAM" id="SSF50993">
    <property type="entry name" value="Peptidase/esterase 'gauge' domain"/>
    <property type="match status" value="1"/>
</dbReference>
<keyword evidence="9" id="KW-1185">Reference proteome</keyword>
<dbReference type="InterPro" id="IPR002470">
    <property type="entry name" value="Peptidase_S9A"/>
</dbReference>
<keyword evidence="2" id="KW-0645">Protease</keyword>
<proteinExistence type="inferred from homology"/>
<feature type="domain" description="Peptidase S9A N-terminal" evidence="7">
    <location>
        <begin position="19"/>
        <end position="364"/>
    </location>
</feature>
<dbReference type="Pfam" id="PF02897">
    <property type="entry name" value="Peptidase_S9_N"/>
    <property type="match status" value="1"/>
</dbReference>
<dbReference type="InterPro" id="IPR029058">
    <property type="entry name" value="AB_hydrolase_fold"/>
</dbReference>
<feature type="region of interest" description="Disordered" evidence="5">
    <location>
        <begin position="369"/>
        <end position="390"/>
    </location>
</feature>
<evidence type="ECO:0000256" key="3">
    <source>
        <dbReference type="ARBA" id="ARBA00022801"/>
    </source>
</evidence>
<dbReference type="PRINTS" id="PR00862">
    <property type="entry name" value="PROLIGOPTASE"/>
</dbReference>
<evidence type="ECO:0000256" key="1">
    <source>
        <dbReference type="ARBA" id="ARBA00005228"/>
    </source>
</evidence>
<dbReference type="Proteomes" id="UP001164459">
    <property type="component" value="Chromosome"/>
</dbReference>
<dbReference type="Gene3D" id="3.40.50.1820">
    <property type="entry name" value="alpha/beta hydrolase"/>
    <property type="match status" value="1"/>
</dbReference>
<dbReference type="InterPro" id="IPR051543">
    <property type="entry name" value="Serine_Peptidase_S9A"/>
</dbReference>
<evidence type="ECO:0000313" key="9">
    <source>
        <dbReference type="Proteomes" id="UP001164459"/>
    </source>
</evidence>
<keyword evidence="4" id="KW-0720">Serine protease</keyword>
<dbReference type="EMBL" id="CP114040">
    <property type="protein sequence ID" value="WAS90825.1"/>
    <property type="molecule type" value="Genomic_DNA"/>
</dbReference>
<evidence type="ECO:0000259" key="7">
    <source>
        <dbReference type="Pfam" id="PF02897"/>
    </source>
</evidence>
<evidence type="ECO:0000256" key="4">
    <source>
        <dbReference type="ARBA" id="ARBA00022825"/>
    </source>
</evidence>
<dbReference type="SUPFAM" id="SSF53474">
    <property type="entry name" value="alpha/beta-Hydrolases"/>
    <property type="match status" value="1"/>
</dbReference>
<evidence type="ECO:0000313" key="8">
    <source>
        <dbReference type="EMBL" id="WAS90825.1"/>
    </source>
</evidence>
<name>A0ABY7GV33_9BACT</name>
<sequence length="702" mass="77156">MLRAVALVLGLAGAPAAPPAARTVDHVVRELHGETLRDEYAWLRAGPEDAAVRAHLAAENRHADAWLRPHRKLMRALEREIEAITYVDDEDAPVRRGEWLYWSRQGRRDEHPVYLRRRVDARPGEPPQVVLDLQRLARGRDFLDLGVFELSPDNRLLAYSLDDVGGEDYTLHIQELATGALRPEQIDRVTSAAWSTDGRELVYTVRDDAFRSYALRSRTLGGDDRLIYEEADPRFDIYVERSRSGEWLLARSASATTTEVRVARADAPAGKWTVIAAREPGHLYDVDHAGDDFYIRSNRGAPHFRVVAAAEDDPTPARWREIVGERPGVALTHLDAFTGHLALLQRERGFPRLVFVDLATGRSVRAGAEERRRGLSPRTGEIVDISPGDNPDPAATRYRVHLTAVHAPDDTVDLAFADGAETLVHSRPAPVACGSNSGAFASTRADDGTELLYMYFAGAGPHAGPRPILLEAYGSYGFASDPDFDAARCALMNRGVDFVVAWVRGGGELGEPWHEAGRRRGRTNAVGDLLAVAAHLIDRGYTTREMLAVAGVSAGGALVASALNQRPELFRAAVLRVPFLDALGTMADPTAPLTTTEYEEWGDPTVRADYDVIRGWCPYSNLGPRAYPALLVESSLADARVAYHEQARYVARQRRLASGGGPTLLRTEAHAGHAGPSSRREWLQSRAFEAAFLLAQLGRADR</sequence>
<dbReference type="PANTHER" id="PTHR11757:SF19">
    <property type="entry name" value="PROLYL ENDOPEPTIDASE-LIKE"/>
    <property type="match status" value="1"/>
</dbReference>
<dbReference type="Gene3D" id="2.130.10.120">
    <property type="entry name" value="Prolyl oligopeptidase, N-terminal domain"/>
    <property type="match status" value="1"/>
</dbReference>
<evidence type="ECO:0000259" key="6">
    <source>
        <dbReference type="Pfam" id="PF00326"/>
    </source>
</evidence>
<protein>
    <submittedName>
        <fullName evidence="8">Prolyl oligopeptidase family serine peptidase</fullName>
    </submittedName>
</protein>
<organism evidence="8 9">
    <name type="scientific">Nannocystis punicea</name>
    <dbReference type="NCBI Taxonomy" id="2995304"/>
    <lineage>
        <taxon>Bacteria</taxon>
        <taxon>Pseudomonadati</taxon>
        <taxon>Myxococcota</taxon>
        <taxon>Polyangia</taxon>
        <taxon>Nannocystales</taxon>
        <taxon>Nannocystaceae</taxon>
        <taxon>Nannocystis</taxon>
    </lineage>
</organism>
<keyword evidence="3" id="KW-0378">Hydrolase</keyword>
<dbReference type="InterPro" id="IPR001375">
    <property type="entry name" value="Peptidase_S9_cat"/>
</dbReference>
<dbReference type="PANTHER" id="PTHR11757">
    <property type="entry name" value="PROTEASE FAMILY S9A OLIGOPEPTIDASE"/>
    <property type="match status" value="1"/>
</dbReference>
<dbReference type="RefSeq" id="WP_269033152.1">
    <property type="nucleotide sequence ID" value="NZ_CP114040.1"/>
</dbReference>
<dbReference type="Pfam" id="PF00326">
    <property type="entry name" value="Peptidase_S9"/>
    <property type="match status" value="1"/>
</dbReference>
<feature type="domain" description="Peptidase S9 prolyl oligopeptidase catalytic" evidence="6">
    <location>
        <begin position="483"/>
        <end position="698"/>
    </location>
</feature>
<comment type="similarity">
    <text evidence="1">Belongs to the peptidase S9A family.</text>
</comment>
<evidence type="ECO:0000256" key="2">
    <source>
        <dbReference type="ARBA" id="ARBA00022670"/>
    </source>
</evidence>
<dbReference type="InterPro" id="IPR023302">
    <property type="entry name" value="Pept_S9A_N"/>
</dbReference>
<reference evidence="8" key="1">
    <citation type="submission" date="2022-11" db="EMBL/GenBank/DDBJ databases">
        <title>Minimal conservation of predation-associated metabolite biosynthetic gene clusters underscores biosynthetic potential of Myxococcota including descriptions for ten novel species: Archangium lansinium sp. nov., Myxococcus landrumus sp. nov., Nannocystis bai.</title>
        <authorList>
            <person name="Ahearne A."/>
            <person name="Stevens C."/>
            <person name="Dowd S."/>
        </authorList>
    </citation>
    <scope>NUCLEOTIDE SEQUENCE</scope>
    <source>
        <strain evidence="8">Fl3</strain>
    </source>
</reference>
<gene>
    <name evidence="8" type="ORF">O0S08_31945</name>
</gene>